<accession>A0AA39JV28</accession>
<sequence>MTQNKTPSAEDEYAELPMAAAMGSHDAPSVNVLTSISAIREVGDGAYGNCGNTPLSKELV</sequence>
<dbReference type="AlphaFoldDB" id="A0AA39JV28"/>
<proteinExistence type="predicted"/>
<keyword evidence="2" id="KW-1185">Reference proteome</keyword>
<protein>
    <submittedName>
        <fullName evidence="1">Uncharacterized protein</fullName>
    </submittedName>
</protein>
<reference evidence="1" key="1">
    <citation type="submission" date="2023-06" db="EMBL/GenBank/DDBJ databases">
        <authorList>
            <consortium name="Lawrence Berkeley National Laboratory"/>
            <person name="Ahrendt S."/>
            <person name="Sahu N."/>
            <person name="Indic B."/>
            <person name="Wong-Bajracharya J."/>
            <person name="Merenyi Z."/>
            <person name="Ke H.-M."/>
            <person name="Monk M."/>
            <person name="Kocsube S."/>
            <person name="Drula E."/>
            <person name="Lipzen A."/>
            <person name="Balint B."/>
            <person name="Henrissat B."/>
            <person name="Andreopoulos B."/>
            <person name="Martin F.M."/>
            <person name="Harder C.B."/>
            <person name="Rigling D."/>
            <person name="Ford K.L."/>
            <person name="Foster G.D."/>
            <person name="Pangilinan J."/>
            <person name="Papanicolaou A."/>
            <person name="Barry K."/>
            <person name="LaButti K."/>
            <person name="Viragh M."/>
            <person name="Koriabine M."/>
            <person name="Yan M."/>
            <person name="Riley R."/>
            <person name="Champramary S."/>
            <person name="Plett K.L."/>
            <person name="Tsai I.J."/>
            <person name="Slot J."/>
            <person name="Sipos G."/>
            <person name="Plett J."/>
            <person name="Nagy L.G."/>
            <person name="Grigoriev I.V."/>
        </authorList>
    </citation>
    <scope>NUCLEOTIDE SEQUENCE</scope>
    <source>
        <strain evidence="1">FPL87.14</strain>
    </source>
</reference>
<evidence type="ECO:0000313" key="2">
    <source>
        <dbReference type="Proteomes" id="UP001175226"/>
    </source>
</evidence>
<name>A0AA39JV28_9AGAR</name>
<gene>
    <name evidence="1" type="ORF">EV421DRAFT_1900647</name>
</gene>
<comment type="caution">
    <text evidence="1">The sequence shown here is derived from an EMBL/GenBank/DDBJ whole genome shotgun (WGS) entry which is preliminary data.</text>
</comment>
<evidence type="ECO:0000313" key="1">
    <source>
        <dbReference type="EMBL" id="KAK0447984.1"/>
    </source>
</evidence>
<dbReference type="EMBL" id="JAUEPT010000010">
    <property type="protein sequence ID" value="KAK0447984.1"/>
    <property type="molecule type" value="Genomic_DNA"/>
</dbReference>
<dbReference type="Proteomes" id="UP001175226">
    <property type="component" value="Unassembled WGS sequence"/>
</dbReference>
<organism evidence="1 2">
    <name type="scientific">Armillaria borealis</name>
    <dbReference type="NCBI Taxonomy" id="47425"/>
    <lineage>
        <taxon>Eukaryota</taxon>
        <taxon>Fungi</taxon>
        <taxon>Dikarya</taxon>
        <taxon>Basidiomycota</taxon>
        <taxon>Agaricomycotina</taxon>
        <taxon>Agaricomycetes</taxon>
        <taxon>Agaricomycetidae</taxon>
        <taxon>Agaricales</taxon>
        <taxon>Marasmiineae</taxon>
        <taxon>Physalacriaceae</taxon>
        <taxon>Armillaria</taxon>
    </lineage>
</organism>